<evidence type="ECO:0000256" key="1">
    <source>
        <dbReference type="ARBA" id="ARBA00004141"/>
    </source>
</evidence>
<dbReference type="PANTHER" id="PTHR13533:SF48">
    <property type="entry name" value="PROTEIN REDUCED WALL ACETYLATION 2"/>
    <property type="match status" value="1"/>
</dbReference>
<dbReference type="KEGG" id="soe:110786962"/>
<keyword evidence="7" id="KW-0325">Glycoprotein</keyword>
<dbReference type="Proteomes" id="UP000813463">
    <property type="component" value="Chromosome 5"/>
</dbReference>
<dbReference type="RefSeq" id="XP_021847241.1">
    <property type="nucleotide sequence ID" value="XM_021991549.2"/>
</dbReference>
<keyword evidence="10" id="KW-1185">Reference proteome</keyword>
<proteinExistence type="inferred from homology"/>
<dbReference type="GO" id="GO:0010411">
    <property type="term" value="P:xyloglucan metabolic process"/>
    <property type="evidence" value="ECO:0007669"/>
    <property type="project" value="TreeGrafter"/>
</dbReference>
<reference evidence="11" key="2">
    <citation type="submission" date="2025-08" db="UniProtKB">
        <authorList>
            <consortium name="RefSeq"/>
        </authorList>
    </citation>
    <scope>IDENTIFICATION</scope>
    <source>
        <tissue evidence="11">Leaf</tissue>
    </source>
</reference>
<evidence type="ECO:0000259" key="9">
    <source>
        <dbReference type="Pfam" id="PF07779"/>
    </source>
</evidence>
<keyword evidence="3" id="KW-0808">Transferase</keyword>
<evidence type="ECO:0000313" key="10">
    <source>
        <dbReference type="Proteomes" id="UP000813463"/>
    </source>
</evidence>
<comment type="similarity">
    <text evidence="2">Belongs to the PC-esterase family. CASD1 subfamily.</text>
</comment>
<keyword evidence="6 8" id="KW-0472">Membrane</keyword>
<evidence type="ECO:0000313" key="11">
    <source>
        <dbReference type="RefSeq" id="XP_021847241.1"/>
    </source>
</evidence>
<evidence type="ECO:0000256" key="5">
    <source>
        <dbReference type="ARBA" id="ARBA00022989"/>
    </source>
</evidence>
<dbReference type="GO" id="GO:0045492">
    <property type="term" value="P:xylan biosynthetic process"/>
    <property type="evidence" value="ECO:0007669"/>
    <property type="project" value="TreeGrafter"/>
</dbReference>
<feature type="domain" description="Cas1p 10 TM acyl transferase" evidence="9">
    <location>
        <begin position="38"/>
        <end position="108"/>
    </location>
</feature>
<evidence type="ECO:0000256" key="6">
    <source>
        <dbReference type="ARBA" id="ARBA00023136"/>
    </source>
</evidence>
<protein>
    <submittedName>
        <fullName evidence="11">Protein REDUCED WALL ACETYLATION 2 isoform X1</fullName>
    </submittedName>
</protein>
<sequence length="132" mass="15374">MIQPLVSVASLATRINSERNQKSLHFFPINLQHRTRKEIALEIYISQFHIWLRCSIPDGPSKLLLSFIPGYPFLNFMLITSIYVTVSYRLFELTNTLKVAFVLRKGNKRLTNNMVFNNMREKPFITVGINEV</sequence>
<dbReference type="Pfam" id="PF07779">
    <property type="entry name" value="Cas1_AcylT"/>
    <property type="match status" value="1"/>
</dbReference>
<comment type="subcellular location">
    <subcellularLocation>
        <location evidence="1">Membrane</location>
        <topology evidence="1">Multi-pass membrane protein</topology>
    </subcellularLocation>
</comment>
<dbReference type="InterPro" id="IPR012419">
    <property type="entry name" value="Cas1_AcylTrans_dom"/>
</dbReference>
<dbReference type="GO" id="GO:0016020">
    <property type="term" value="C:membrane"/>
    <property type="evidence" value="ECO:0007669"/>
    <property type="project" value="UniProtKB-SubCell"/>
</dbReference>
<feature type="transmembrane region" description="Helical" evidence="8">
    <location>
        <begin position="73"/>
        <end position="91"/>
    </location>
</feature>
<evidence type="ECO:0000256" key="7">
    <source>
        <dbReference type="ARBA" id="ARBA00023180"/>
    </source>
</evidence>
<gene>
    <name evidence="11" type="primary">LOC110786962</name>
</gene>
<keyword evidence="5 8" id="KW-1133">Transmembrane helix</keyword>
<reference evidence="10" key="1">
    <citation type="journal article" date="2021" name="Nat. Commun.">
        <title>Genomic analyses provide insights into spinach domestication and the genetic basis of agronomic traits.</title>
        <authorList>
            <person name="Cai X."/>
            <person name="Sun X."/>
            <person name="Xu C."/>
            <person name="Sun H."/>
            <person name="Wang X."/>
            <person name="Ge C."/>
            <person name="Zhang Z."/>
            <person name="Wang Q."/>
            <person name="Fei Z."/>
            <person name="Jiao C."/>
            <person name="Wang Q."/>
        </authorList>
    </citation>
    <scope>NUCLEOTIDE SEQUENCE [LARGE SCALE GENOMIC DNA]</scope>
    <source>
        <strain evidence="10">cv. Varoflay</strain>
    </source>
</reference>
<keyword evidence="4 8" id="KW-0812">Transmembrane</keyword>
<evidence type="ECO:0000256" key="3">
    <source>
        <dbReference type="ARBA" id="ARBA00022679"/>
    </source>
</evidence>
<name>A0A9R0JU64_SPIOL</name>
<dbReference type="GO" id="GO:0009834">
    <property type="term" value="P:plant-type secondary cell wall biogenesis"/>
    <property type="evidence" value="ECO:0007669"/>
    <property type="project" value="TreeGrafter"/>
</dbReference>
<accession>A0A9R0JU64</accession>
<dbReference type="AlphaFoldDB" id="A0A9R0JU64"/>
<dbReference type="GO" id="GO:0016407">
    <property type="term" value="F:acetyltransferase activity"/>
    <property type="evidence" value="ECO:0007669"/>
    <property type="project" value="TreeGrafter"/>
</dbReference>
<evidence type="ECO:0000256" key="4">
    <source>
        <dbReference type="ARBA" id="ARBA00022692"/>
    </source>
</evidence>
<organism evidence="10 11">
    <name type="scientific">Spinacia oleracea</name>
    <name type="common">Spinach</name>
    <dbReference type="NCBI Taxonomy" id="3562"/>
    <lineage>
        <taxon>Eukaryota</taxon>
        <taxon>Viridiplantae</taxon>
        <taxon>Streptophyta</taxon>
        <taxon>Embryophyta</taxon>
        <taxon>Tracheophyta</taxon>
        <taxon>Spermatophyta</taxon>
        <taxon>Magnoliopsida</taxon>
        <taxon>eudicotyledons</taxon>
        <taxon>Gunneridae</taxon>
        <taxon>Pentapetalae</taxon>
        <taxon>Caryophyllales</taxon>
        <taxon>Chenopodiaceae</taxon>
        <taxon>Chenopodioideae</taxon>
        <taxon>Anserineae</taxon>
        <taxon>Spinacia</taxon>
    </lineage>
</organism>
<evidence type="ECO:0000256" key="8">
    <source>
        <dbReference type="SAM" id="Phobius"/>
    </source>
</evidence>
<dbReference type="PANTHER" id="PTHR13533">
    <property type="entry name" value="N-ACETYLNEURAMINATE 9-O-ACETYLTRANSFERASE"/>
    <property type="match status" value="1"/>
</dbReference>
<evidence type="ECO:0000256" key="2">
    <source>
        <dbReference type="ARBA" id="ARBA00010666"/>
    </source>
</evidence>
<dbReference type="GeneID" id="110786962"/>
<dbReference type="GO" id="GO:0005794">
    <property type="term" value="C:Golgi apparatus"/>
    <property type="evidence" value="ECO:0007669"/>
    <property type="project" value="TreeGrafter"/>
</dbReference>
<dbReference type="OrthoDB" id="1932925at2759"/>